<feature type="compositionally biased region" description="Pro residues" evidence="1">
    <location>
        <begin position="173"/>
        <end position="183"/>
    </location>
</feature>
<dbReference type="EMBL" id="AB054647">
    <property type="protein sequence ID" value="BAB61604.1"/>
    <property type="molecule type" value="Genomic_DNA"/>
</dbReference>
<dbReference type="KEGG" id="vg:9086641"/>
<dbReference type="RefSeq" id="YP_003587875.1">
    <property type="nucleotide sequence ID" value="NC_014084.1"/>
</dbReference>
<feature type="domain" description="Hepatitis TT virus Orf2/Gyrovirus Vp2 N-terminal" evidence="2">
    <location>
        <begin position="13"/>
        <end position="59"/>
    </location>
</feature>
<feature type="region of interest" description="Disordered" evidence="1">
    <location>
        <begin position="50"/>
        <end position="110"/>
    </location>
</feature>
<dbReference type="Pfam" id="PF02957">
    <property type="entry name" value="TT_ORF2-like"/>
    <property type="match status" value="1"/>
</dbReference>
<proteinExistence type="predicted"/>
<dbReference type="InterPro" id="IPR004118">
    <property type="entry name" value="HEV_TT_vir_Orf2/Gyrovir_Vp2_N"/>
</dbReference>
<evidence type="ECO:0000259" key="2">
    <source>
        <dbReference type="Pfam" id="PF02957"/>
    </source>
</evidence>
<dbReference type="Proteomes" id="UP000146867">
    <property type="component" value="Segment"/>
</dbReference>
<evidence type="ECO:0000256" key="1">
    <source>
        <dbReference type="SAM" id="MobiDB-lite"/>
    </source>
</evidence>
<evidence type="ECO:0000313" key="3">
    <source>
        <dbReference type="EMBL" id="BAB61604.1"/>
    </source>
</evidence>
<reference evidence="3 4" key="1">
    <citation type="journal article" date="2001" name="Arch. Virol.">
        <title>Molecular epidemiology of TT virus (TTV) and characterization of two novel TTV genotypes in Indonesia.</title>
        <authorList>
            <person name="Muljono D.H."/>
            <person name="Nishizawa T."/>
            <person name="Tsuda F."/>
            <person name="Takahashi M."/>
            <person name="Okamoto H."/>
        </authorList>
    </citation>
    <scope>NUCLEOTIDE SEQUENCE [LARGE SCALE GENOMIC DNA]</scope>
    <source>
        <strain evidence="3">Kt-08F</strain>
    </source>
</reference>
<dbReference type="OrthoDB" id="27134at10239"/>
<name>Q91PT0_9VIRU</name>
<feature type="compositionally biased region" description="Basic and acidic residues" evidence="1">
    <location>
        <begin position="194"/>
        <end position="204"/>
    </location>
</feature>
<evidence type="ECO:0000313" key="4">
    <source>
        <dbReference type="Proteomes" id="UP000146867"/>
    </source>
</evidence>
<accession>Q91PT0</accession>
<protein>
    <recommendedName>
        <fullName evidence="2">Hepatitis TT virus Orf2/Gyrovirus Vp2 N-terminal domain-containing protein</fullName>
    </recommendedName>
</protein>
<dbReference type="GeneID" id="9086641"/>
<sequence>MSDWIPPAQNVADRESDWFRAVYCSHKCFCGCGDPVRHLASISAAVGYQPPPGSRQAPGSSGTPPLIRGLRALPAAPSGSSNQQCGGTAGRGTGGDRSEGGEPTAAEDPYDGDAEELLAALEDVETSKKEQIRGTRKCRRRLQFKGAKMASVARLTGSGSPELRRGRKRGPDADPPAPAPRAPPRAESPQVPDQIRHQAAHENTKSPPRTILPLVGPRAYLFPKRLPQVWTKQDWETEYQTCAALDRPARTNLSSPPFYPWLPRAPQSFKVSFKLGFQP</sequence>
<feature type="region of interest" description="Disordered" evidence="1">
    <location>
        <begin position="144"/>
        <end position="211"/>
    </location>
</feature>
<organism evidence="3 4">
    <name type="scientific">Torque teno virus 8</name>
    <dbReference type="NCBI Taxonomy" id="687347"/>
    <lineage>
        <taxon>Viruses</taxon>
        <taxon>Monodnaviria</taxon>
        <taxon>Shotokuvirae</taxon>
        <taxon>Commensaviricota</taxon>
        <taxon>Cardeaviricetes</taxon>
        <taxon>Sanitavirales</taxon>
        <taxon>Anelloviridae</taxon>
    </lineage>
</organism>